<dbReference type="Gramene" id="ONK72207">
    <property type="protein sequence ID" value="ONK72207"/>
    <property type="gene ID" value="A4U43_C04F16950"/>
</dbReference>
<evidence type="ECO:0000313" key="2">
    <source>
        <dbReference type="EMBL" id="ONK72207.1"/>
    </source>
</evidence>
<evidence type="ECO:0000256" key="1">
    <source>
        <dbReference type="SAM" id="MobiDB-lite"/>
    </source>
</evidence>
<keyword evidence="3" id="KW-1185">Reference proteome</keyword>
<dbReference type="AlphaFoldDB" id="A0A5P1F463"/>
<dbReference type="Proteomes" id="UP000243459">
    <property type="component" value="Chromosome 4"/>
</dbReference>
<sequence>MYLKLRDAISLPPVEIPPSHVVEDVTATVPVPEAKVVIVANRSPIREEGAQIYVVETEEAEASAKGEVVIDMSAELAHRQGKEPTAEGWPSTQGFR</sequence>
<proteinExistence type="predicted"/>
<reference evidence="3" key="1">
    <citation type="journal article" date="2017" name="Nat. Commun.">
        <title>The asparagus genome sheds light on the origin and evolution of a young Y chromosome.</title>
        <authorList>
            <person name="Harkess A."/>
            <person name="Zhou J."/>
            <person name="Xu C."/>
            <person name="Bowers J.E."/>
            <person name="Van der Hulst R."/>
            <person name="Ayyampalayam S."/>
            <person name="Mercati F."/>
            <person name="Riccardi P."/>
            <person name="McKain M.R."/>
            <person name="Kakrana A."/>
            <person name="Tang H."/>
            <person name="Ray J."/>
            <person name="Groenendijk J."/>
            <person name="Arikit S."/>
            <person name="Mathioni S.M."/>
            <person name="Nakano M."/>
            <person name="Shan H."/>
            <person name="Telgmann-Rauber A."/>
            <person name="Kanno A."/>
            <person name="Yue Z."/>
            <person name="Chen H."/>
            <person name="Li W."/>
            <person name="Chen Y."/>
            <person name="Xu X."/>
            <person name="Zhang Y."/>
            <person name="Luo S."/>
            <person name="Chen H."/>
            <person name="Gao J."/>
            <person name="Mao Z."/>
            <person name="Pires J.C."/>
            <person name="Luo M."/>
            <person name="Kudrna D."/>
            <person name="Wing R.A."/>
            <person name="Meyers B.C."/>
            <person name="Yi K."/>
            <person name="Kong H."/>
            <person name="Lavrijsen P."/>
            <person name="Sunseri F."/>
            <person name="Falavigna A."/>
            <person name="Ye Y."/>
            <person name="Leebens-Mack J.H."/>
            <person name="Chen G."/>
        </authorList>
    </citation>
    <scope>NUCLEOTIDE SEQUENCE [LARGE SCALE GENOMIC DNA]</scope>
    <source>
        <strain evidence="3">cv. DH0086</strain>
    </source>
</reference>
<accession>A0A5P1F463</accession>
<protein>
    <submittedName>
        <fullName evidence="2">Uncharacterized protein</fullName>
    </submittedName>
</protein>
<name>A0A5P1F463_ASPOF</name>
<gene>
    <name evidence="2" type="ORF">A4U43_C04F16950</name>
</gene>
<evidence type="ECO:0000313" key="3">
    <source>
        <dbReference type="Proteomes" id="UP000243459"/>
    </source>
</evidence>
<organism evidence="2 3">
    <name type="scientific">Asparagus officinalis</name>
    <name type="common">Garden asparagus</name>
    <dbReference type="NCBI Taxonomy" id="4686"/>
    <lineage>
        <taxon>Eukaryota</taxon>
        <taxon>Viridiplantae</taxon>
        <taxon>Streptophyta</taxon>
        <taxon>Embryophyta</taxon>
        <taxon>Tracheophyta</taxon>
        <taxon>Spermatophyta</taxon>
        <taxon>Magnoliopsida</taxon>
        <taxon>Liliopsida</taxon>
        <taxon>Asparagales</taxon>
        <taxon>Asparagaceae</taxon>
        <taxon>Asparagoideae</taxon>
        <taxon>Asparagus</taxon>
    </lineage>
</organism>
<dbReference type="EMBL" id="CM007384">
    <property type="protein sequence ID" value="ONK72207.1"/>
    <property type="molecule type" value="Genomic_DNA"/>
</dbReference>
<feature type="region of interest" description="Disordered" evidence="1">
    <location>
        <begin position="77"/>
        <end position="96"/>
    </location>
</feature>